<dbReference type="EMBL" id="CP136508">
    <property type="protein sequence ID" value="WUR11139.1"/>
    <property type="molecule type" value="Genomic_DNA"/>
</dbReference>
<evidence type="ECO:0000313" key="1">
    <source>
        <dbReference type="EMBL" id="WUR11139.1"/>
    </source>
</evidence>
<name>A0ABZ1UEA1_9BURK</name>
<gene>
    <name evidence="1" type="ORF">E7V67_015575</name>
</gene>
<accession>A0ABZ1UEA1</accession>
<evidence type="ECO:0000313" key="2">
    <source>
        <dbReference type="Proteomes" id="UP000321323"/>
    </source>
</evidence>
<protein>
    <submittedName>
        <fullName evidence="1">Uncharacterized protein</fullName>
    </submittedName>
</protein>
<proteinExistence type="predicted"/>
<sequence>MIEALMAHLALYPDAAATPPLFIVHDDSGAPLVFHVDGAGRLLLARTGSGTAQVEPVAGVIVRAADIRQAGDGSVAVALAVSTGAGDALYVGTGIPATLDNAGWRVRLATLAPCPGLPAGARVTRLAFGPMLAGAPPLLLVGASVHGTSRTWYCNAATPALGLQALLVPAAARGAHPVAVGTYRLPGVWALRQGDGQDELRFASFGATFGWQVDVVYPNLPARTRSVLLAHGSMPNVPDVFAAGDAIVVYRGSNPVPQRVAAVAGARLLWSARNEAGEFLAFADDEGAVWLLARSPREAWSAPVRLTRGRAVLTVTDDGTIFAAAREGKMLAVRRFDGAGAPGPVVAVALGDPTIHI</sequence>
<reference evidence="1 2" key="1">
    <citation type="journal article" date="2019" name="Int. J. Syst. Evol. Microbiol.">
        <title>The Draft Whole-Genome Sequence of the Antibiotic Producer Empedobacter haloabium ATCC 31962 Provides Indications for Its Taxonomic Reclassification.</title>
        <authorList>
            <person name="Miess H."/>
            <person name="Arlt P."/>
            <person name="Apel A.K."/>
            <person name="Weber T."/>
            <person name="Nieselt K."/>
            <person name="Hanssen F."/>
            <person name="Czemmel S."/>
            <person name="Nahnsen S."/>
            <person name="Gross H."/>
        </authorList>
    </citation>
    <scope>NUCLEOTIDE SEQUENCE [LARGE SCALE GENOMIC DNA]</scope>
    <source>
        <strain evidence="1 2">ATCC 31962</strain>
    </source>
</reference>
<organism evidence="1 2">
    <name type="scientific">[Empedobacter] haloabium</name>
    <dbReference type="NCBI Taxonomy" id="592317"/>
    <lineage>
        <taxon>Bacteria</taxon>
        <taxon>Pseudomonadati</taxon>
        <taxon>Pseudomonadota</taxon>
        <taxon>Betaproteobacteria</taxon>
        <taxon>Burkholderiales</taxon>
        <taxon>Oxalobacteraceae</taxon>
        <taxon>Telluria group</taxon>
        <taxon>Telluria group incertae sedis</taxon>
    </lineage>
</organism>
<keyword evidence="2" id="KW-1185">Reference proteome</keyword>
<dbReference type="Proteomes" id="UP000321323">
    <property type="component" value="Chromosome"/>
</dbReference>